<dbReference type="InterPro" id="IPR014105">
    <property type="entry name" value="Carotenoid/retinoid_OxRdtase"/>
</dbReference>
<keyword evidence="5" id="KW-0732">Signal</keyword>
<dbReference type="GO" id="GO:0016117">
    <property type="term" value="P:carotenoid biosynthetic process"/>
    <property type="evidence" value="ECO:0007669"/>
    <property type="project" value="UniProtKB-KW"/>
</dbReference>
<comment type="caution">
    <text evidence="7">The sequence shown here is derived from an EMBL/GenBank/DDBJ whole genome shotgun (WGS) entry which is preliminary data.</text>
</comment>
<comment type="similarity">
    <text evidence="4">Belongs to the carotenoid/retinoid oxidoreductase family.</text>
</comment>
<evidence type="ECO:0000256" key="5">
    <source>
        <dbReference type="SAM" id="SignalP"/>
    </source>
</evidence>
<keyword evidence="2 4" id="KW-0125">Carotenoid biosynthesis</keyword>
<evidence type="ECO:0000256" key="2">
    <source>
        <dbReference type="ARBA" id="ARBA00022746"/>
    </source>
</evidence>
<dbReference type="PANTHER" id="PTHR43734:SF1">
    <property type="entry name" value="PHYTOENE DESATURASE"/>
    <property type="match status" value="1"/>
</dbReference>
<protein>
    <submittedName>
        <fullName evidence="7">Phytoene desaturase</fullName>
    </submittedName>
</protein>
<dbReference type="EMBL" id="JACIBU010000001">
    <property type="protein sequence ID" value="MBB3676371.1"/>
    <property type="molecule type" value="Genomic_DNA"/>
</dbReference>
<feature type="domain" description="Amine oxidase" evidence="6">
    <location>
        <begin position="11"/>
        <end position="307"/>
    </location>
</feature>
<organism evidence="7 8">
    <name type="scientific">Modestobacter versicolor</name>
    <dbReference type="NCBI Taxonomy" id="429133"/>
    <lineage>
        <taxon>Bacteria</taxon>
        <taxon>Bacillati</taxon>
        <taxon>Actinomycetota</taxon>
        <taxon>Actinomycetes</taxon>
        <taxon>Geodermatophilales</taxon>
        <taxon>Geodermatophilaceae</taxon>
        <taxon>Modestobacter</taxon>
    </lineage>
</organism>
<evidence type="ECO:0000256" key="1">
    <source>
        <dbReference type="ARBA" id="ARBA00004829"/>
    </source>
</evidence>
<evidence type="ECO:0000313" key="7">
    <source>
        <dbReference type="EMBL" id="MBB3676371.1"/>
    </source>
</evidence>
<dbReference type="Gene3D" id="3.50.50.60">
    <property type="entry name" value="FAD/NAD(P)-binding domain"/>
    <property type="match status" value="2"/>
</dbReference>
<gene>
    <name evidence="7" type="ORF">FHX36_002106</name>
</gene>
<feature type="chain" id="PRO_5039510237" evidence="5">
    <location>
        <begin position="18"/>
        <end position="497"/>
    </location>
</feature>
<keyword evidence="3 4" id="KW-0560">Oxidoreductase</keyword>
<dbReference type="SUPFAM" id="SSF51905">
    <property type="entry name" value="FAD/NAD(P)-binding domain"/>
    <property type="match status" value="1"/>
</dbReference>
<sequence length="497" mass="51992">MARVVVVGAGLGGLAAAARLAAAGHAVTVLEQAPQVGGKLGWYARDGHGFDTGPSLVTLPQVFEDLFAATGDPLHAVLDLQRLDPAVAYRFADGTTTALPGRLDAIPATLDDDLGAGTGAQWSALLGRAEAMWRATEQPFLRSPLAGVATLARLARQTADLRTIAPGRTLRGLGSQYLTDPRLRVLLDRYATYSGSDPRRAPAALLTVPWVEQAFGSWYVRGGLRRLPEAVADRAAERGAVLRCGTAVTEVLVEGGRATGVRLADGETVRADVVVCNADAAALYGRLLPRHAPVRRVRAALRRVTPSSSGLVLLLALTGRTPGLAHHTVLFPADYDAEFDALFGRRGPKRPVADPTVYVSAPDDPATRPDAGSESWFVLVNAPRHEPDGGVDWTAPGLADATADRVLATLAERGLDVRDRVRWRVVRTPADLERETASPGGSIYGTSSNGARAAFLRPANASPLPGLFLVGGSAHPGGGLPLVTLSAEIVAGLVGPA</sequence>
<feature type="signal peptide" evidence="5">
    <location>
        <begin position="1"/>
        <end position="17"/>
    </location>
</feature>
<proteinExistence type="inferred from homology"/>
<evidence type="ECO:0000259" key="6">
    <source>
        <dbReference type="Pfam" id="PF01593"/>
    </source>
</evidence>
<dbReference type="Proteomes" id="UP000580718">
    <property type="component" value="Unassembled WGS sequence"/>
</dbReference>
<accession>A0A839Y6E5</accession>
<evidence type="ECO:0000256" key="3">
    <source>
        <dbReference type="ARBA" id="ARBA00023002"/>
    </source>
</evidence>
<dbReference type="InterPro" id="IPR036188">
    <property type="entry name" value="FAD/NAD-bd_sf"/>
</dbReference>
<dbReference type="InterPro" id="IPR002937">
    <property type="entry name" value="Amino_oxidase"/>
</dbReference>
<comment type="pathway">
    <text evidence="1 4">Carotenoid biosynthesis.</text>
</comment>
<reference evidence="7 8" key="1">
    <citation type="submission" date="2020-08" db="EMBL/GenBank/DDBJ databases">
        <title>Sequencing the genomes of 1000 actinobacteria strains.</title>
        <authorList>
            <person name="Klenk H.-P."/>
        </authorList>
    </citation>
    <scope>NUCLEOTIDE SEQUENCE [LARGE SCALE GENOMIC DNA]</scope>
    <source>
        <strain evidence="7 8">DSM 16678</strain>
    </source>
</reference>
<dbReference type="AlphaFoldDB" id="A0A839Y6E5"/>
<dbReference type="RefSeq" id="WP_183513717.1">
    <property type="nucleotide sequence ID" value="NZ_JACIBU010000001.1"/>
</dbReference>
<dbReference type="GO" id="GO:0016491">
    <property type="term" value="F:oxidoreductase activity"/>
    <property type="evidence" value="ECO:0007669"/>
    <property type="project" value="UniProtKB-KW"/>
</dbReference>
<name>A0A839Y6E5_9ACTN</name>
<dbReference type="NCBIfam" id="TIGR02734">
    <property type="entry name" value="crtI_fam"/>
    <property type="match status" value="1"/>
</dbReference>
<evidence type="ECO:0000256" key="4">
    <source>
        <dbReference type="RuleBase" id="RU362075"/>
    </source>
</evidence>
<dbReference type="PANTHER" id="PTHR43734">
    <property type="entry name" value="PHYTOENE DESATURASE"/>
    <property type="match status" value="1"/>
</dbReference>
<evidence type="ECO:0000313" key="8">
    <source>
        <dbReference type="Proteomes" id="UP000580718"/>
    </source>
</evidence>
<dbReference type="PRINTS" id="PR00419">
    <property type="entry name" value="ADXRDTASE"/>
</dbReference>
<dbReference type="Pfam" id="PF01593">
    <property type="entry name" value="Amino_oxidase"/>
    <property type="match status" value="1"/>
</dbReference>